<feature type="region of interest" description="Disordered" evidence="1">
    <location>
        <begin position="144"/>
        <end position="297"/>
    </location>
</feature>
<feature type="compositionally biased region" description="Low complexity" evidence="1">
    <location>
        <begin position="257"/>
        <end position="274"/>
    </location>
</feature>
<keyword evidence="3" id="KW-1185">Reference proteome</keyword>
<feature type="compositionally biased region" description="Acidic residues" evidence="1">
    <location>
        <begin position="176"/>
        <end position="191"/>
    </location>
</feature>
<dbReference type="PANTHER" id="PTHR33324">
    <property type="entry name" value="EXPRESSED PROTEIN"/>
    <property type="match status" value="1"/>
</dbReference>
<reference evidence="2 3" key="1">
    <citation type="submission" date="2024-04" db="EMBL/GenBank/DDBJ databases">
        <title>Symmetric and asymmetric DNA N6-adenine methylation regulates different biological responses in Mucorales.</title>
        <authorList>
            <consortium name="Lawrence Berkeley National Laboratory"/>
            <person name="Lax C."/>
            <person name="Mondo S.J."/>
            <person name="Osorio-Concepcion M."/>
            <person name="Muszewska A."/>
            <person name="Corrochano-Luque M."/>
            <person name="Gutierrez G."/>
            <person name="Riley R."/>
            <person name="Lipzen A."/>
            <person name="Guo J."/>
            <person name="Hundley H."/>
            <person name="Amirebrahimi M."/>
            <person name="Ng V."/>
            <person name="Lorenzo-Gutierrez D."/>
            <person name="Binder U."/>
            <person name="Yang J."/>
            <person name="Song Y."/>
            <person name="Canovas D."/>
            <person name="Navarro E."/>
            <person name="Freitag M."/>
            <person name="Gabaldon T."/>
            <person name="Grigoriev I.V."/>
            <person name="Corrochano L.M."/>
            <person name="Nicolas F.E."/>
            <person name="Garre V."/>
        </authorList>
    </citation>
    <scope>NUCLEOTIDE SEQUENCE [LARGE SCALE GENOMIC DNA]</scope>
    <source>
        <strain evidence="2 3">L51</strain>
    </source>
</reference>
<evidence type="ECO:0000313" key="3">
    <source>
        <dbReference type="Proteomes" id="UP001448207"/>
    </source>
</evidence>
<dbReference type="Proteomes" id="UP001448207">
    <property type="component" value="Unassembled WGS sequence"/>
</dbReference>
<sequence length="380" mass="43079">MSTQTRVYSDNIKRRSIKHWNKDSVNGGPTSIEILVTWLCKEGNYGRWRGGEAQGISKESLCSEIKAKMTENGITHRLNSDIRAKIQHLQEKYRDVLQFLNTTGQGLIEGMKANGVSEEDINAIMKGKVNSKFSYFHRLEPVMSDQTPISSDDSTSSQGERNVENSISRGGTAETENSEDEEEDEDEDEEDRQLRNEARIGTGTGTGAGTGREADAEVETEAYDDEEDDDEDDDDDEEEEVNGNNGGTQLKVPPKRQQSQPPQAQPQQAQQPQQDRSAVPPIRNDRPSKRVRRNVDTSISEILKKSAEMDKTRNIQFERHFAAEEAFRREQLRIQERQLALEEKRAISEQAQAQVNYAEMLKDLGLSNENILKKIKEMFK</sequence>
<proteinExistence type="predicted"/>
<comment type="caution">
    <text evidence="2">The sequence shown here is derived from an EMBL/GenBank/DDBJ whole genome shotgun (WGS) entry which is preliminary data.</text>
</comment>
<name>A0ABR3ARN6_PHYBL</name>
<feature type="compositionally biased region" description="Acidic residues" evidence="1">
    <location>
        <begin position="216"/>
        <end position="241"/>
    </location>
</feature>
<organism evidence="2 3">
    <name type="scientific">Phycomyces blakesleeanus</name>
    <dbReference type="NCBI Taxonomy" id="4837"/>
    <lineage>
        <taxon>Eukaryota</taxon>
        <taxon>Fungi</taxon>
        <taxon>Fungi incertae sedis</taxon>
        <taxon>Mucoromycota</taxon>
        <taxon>Mucoromycotina</taxon>
        <taxon>Mucoromycetes</taxon>
        <taxon>Mucorales</taxon>
        <taxon>Phycomycetaceae</taxon>
        <taxon>Phycomyces</taxon>
    </lineage>
</organism>
<protein>
    <recommendedName>
        <fullName evidence="4">No apical meristem-associated C-terminal domain-containing protein</fullName>
    </recommendedName>
</protein>
<dbReference type="EMBL" id="JBCLYO010000025">
    <property type="protein sequence ID" value="KAL0078446.1"/>
    <property type="molecule type" value="Genomic_DNA"/>
</dbReference>
<accession>A0ABR3ARN6</accession>
<gene>
    <name evidence="2" type="ORF">J3Q64DRAFT_1766403</name>
</gene>
<dbReference type="PANTHER" id="PTHR33324:SF2">
    <property type="entry name" value="MYB_SANT-LIKE DNA-BINDING DOMAIN-CONTAINING PROTEIN"/>
    <property type="match status" value="1"/>
</dbReference>
<evidence type="ECO:0000313" key="2">
    <source>
        <dbReference type="EMBL" id="KAL0078446.1"/>
    </source>
</evidence>
<feature type="compositionally biased region" description="Polar residues" evidence="1">
    <location>
        <begin position="144"/>
        <end position="169"/>
    </location>
</feature>
<evidence type="ECO:0008006" key="4">
    <source>
        <dbReference type="Google" id="ProtNLM"/>
    </source>
</evidence>
<evidence type="ECO:0000256" key="1">
    <source>
        <dbReference type="SAM" id="MobiDB-lite"/>
    </source>
</evidence>